<dbReference type="Proteomes" id="UP001300692">
    <property type="component" value="Unassembled WGS sequence"/>
</dbReference>
<comment type="caution">
    <text evidence="2">The sequence shown here is derived from an EMBL/GenBank/DDBJ whole genome shotgun (WGS) entry which is preliminary data.</text>
</comment>
<reference evidence="2 3" key="1">
    <citation type="submission" date="2022-10" db="EMBL/GenBank/DDBJ databases">
        <title>Comparative genomics and taxonomic characterization of three novel marine species of genus Reichenbachiella exhibiting antioxidant and polysaccharide degradation activities.</title>
        <authorList>
            <person name="Muhammad N."/>
            <person name="Lee Y.-J."/>
            <person name="Ko J."/>
            <person name="Kim S.-G."/>
        </authorList>
    </citation>
    <scope>NUCLEOTIDE SEQUENCE [LARGE SCALE GENOMIC DNA]</scope>
    <source>
        <strain evidence="2 3">ABR2-5</strain>
    </source>
</reference>
<name>A0ABT3CQY7_9BACT</name>
<feature type="compositionally biased region" description="Basic and acidic residues" evidence="1">
    <location>
        <begin position="59"/>
        <end position="74"/>
    </location>
</feature>
<feature type="region of interest" description="Disordered" evidence="1">
    <location>
        <begin position="1"/>
        <end position="74"/>
    </location>
</feature>
<proteinExistence type="predicted"/>
<sequence length="74" mass="8813">MARSQNSFIKFQKEKKKRMKKKEKEERKLERKENSKGGDLDEMLAYVDEFGNITTKPPEPVKEKKDEVQARIKN</sequence>
<evidence type="ECO:0000256" key="1">
    <source>
        <dbReference type="SAM" id="MobiDB-lite"/>
    </source>
</evidence>
<keyword evidence="3" id="KW-1185">Reference proteome</keyword>
<protein>
    <submittedName>
        <fullName evidence="2">Cold-shock protein</fullName>
    </submittedName>
</protein>
<organism evidence="2 3">
    <name type="scientific">Reichenbachiella ulvae</name>
    <dbReference type="NCBI Taxonomy" id="2980104"/>
    <lineage>
        <taxon>Bacteria</taxon>
        <taxon>Pseudomonadati</taxon>
        <taxon>Bacteroidota</taxon>
        <taxon>Cytophagia</taxon>
        <taxon>Cytophagales</taxon>
        <taxon>Reichenbachiellaceae</taxon>
        <taxon>Reichenbachiella</taxon>
    </lineage>
</organism>
<feature type="compositionally biased region" description="Basic and acidic residues" evidence="1">
    <location>
        <begin position="22"/>
        <end position="39"/>
    </location>
</feature>
<dbReference type="RefSeq" id="WP_264136839.1">
    <property type="nucleotide sequence ID" value="NZ_JAOYOD010000001.1"/>
</dbReference>
<accession>A0ABT3CQY7</accession>
<dbReference type="EMBL" id="JAOYOD010000001">
    <property type="protein sequence ID" value="MCV9386054.1"/>
    <property type="molecule type" value="Genomic_DNA"/>
</dbReference>
<evidence type="ECO:0000313" key="3">
    <source>
        <dbReference type="Proteomes" id="UP001300692"/>
    </source>
</evidence>
<evidence type="ECO:0000313" key="2">
    <source>
        <dbReference type="EMBL" id="MCV9386054.1"/>
    </source>
</evidence>
<gene>
    <name evidence="2" type="ORF">N7U62_05235</name>
</gene>